<dbReference type="CDD" id="cd00105">
    <property type="entry name" value="KH-I"/>
    <property type="match status" value="1"/>
</dbReference>
<dbReference type="EMBL" id="CALNXK010000073">
    <property type="protein sequence ID" value="CAH3144175.1"/>
    <property type="molecule type" value="Genomic_DNA"/>
</dbReference>
<feature type="domain" description="K Homology" evidence="3">
    <location>
        <begin position="107"/>
        <end position="171"/>
    </location>
</feature>
<evidence type="ECO:0000313" key="5">
    <source>
        <dbReference type="Proteomes" id="UP001159405"/>
    </source>
</evidence>
<dbReference type="Pfam" id="PF00013">
    <property type="entry name" value="KH_1"/>
    <property type="match status" value="2"/>
</dbReference>
<sequence length="569" mass="65476">MSSFSGRNQKRRARGDQNWYDKSMATLTADQEEEIVEIPKEKVGLVIGRKGRTKEEIRRQTDVQIFIKEDGAHLRGTAEQIHEAKTMIGEILNPMSHREGRPRRGGFEMLQNLMVPQHLIGQVLGKGGEKLRAIETKIGVSIKIIDNNFHIKGADKKEEKLARREIQESVNRAMKYSQRAAPLKFVHVDTAQLEENHELHLSVATHPITNASLGEYYYKPILRGPPLKEETLDGFLHTDRLKEKIVKVLKQIHQEKAQEEVRVDMWCHFGRAYITKVDEDELEDTFTLEEFKEKLEDGKNKSWKSFFVEGVEDMEVLDIEQSLPSKAAKEDIRHDLTFYTPTCRDVRVKVWLIEPEGEEAGEAASSMAFSRRTPITVKNILTRVMSDEQGDTSETPCFHICSQFQSRLRADILIPSQDLDCRLSIRTCTTYVPKTPQDEEEDKILEAYLTGMRIEGGQLTLPPASELQDGFDLFYKRRSLRKTYQYEMSDGEQFNLTVCKDQATNVCPYEPDASSIDDISPKADIHLHCDEWDRLLDEGNWEPEQIADKLPAFLEFLRQVQSSVVVRHR</sequence>
<organism evidence="4 5">
    <name type="scientific">Porites lobata</name>
    <dbReference type="NCBI Taxonomy" id="104759"/>
    <lineage>
        <taxon>Eukaryota</taxon>
        <taxon>Metazoa</taxon>
        <taxon>Cnidaria</taxon>
        <taxon>Anthozoa</taxon>
        <taxon>Hexacorallia</taxon>
        <taxon>Scleractinia</taxon>
        <taxon>Fungiina</taxon>
        <taxon>Poritidae</taxon>
        <taxon>Porites</taxon>
    </lineage>
</organism>
<evidence type="ECO:0000256" key="2">
    <source>
        <dbReference type="PROSITE-ProRule" id="PRU00117"/>
    </source>
</evidence>
<evidence type="ECO:0000256" key="1">
    <source>
        <dbReference type="ARBA" id="ARBA00022737"/>
    </source>
</evidence>
<keyword evidence="2" id="KW-0694">RNA-binding</keyword>
<gene>
    <name evidence="4" type="ORF">PLOB_00044007</name>
</gene>
<dbReference type="InterPro" id="IPR036612">
    <property type="entry name" value="KH_dom_type_1_sf"/>
</dbReference>
<dbReference type="Gene3D" id="3.30.1370.10">
    <property type="entry name" value="K Homology domain, type 1"/>
    <property type="match status" value="2"/>
</dbReference>
<dbReference type="InterPro" id="IPR004088">
    <property type="entry name" value="KH_dom_type_1"/>
</dbReference>
<dbReference type="SUPFAM" id="SSF54791">
    <property type="entry name" value="Eukaryotic type KH-domain (KH-domain type I)"/>
    <property type="match status" value="2"/>
</dbReference>
<evidence type="ECO:0000259" key="3">
    <source>
        <dbReference type="SMART" id="SM00322"/>
    </source>
</evidence>
<name>A0ABN8PHV9_9CNID</name>
<dbReference type="PROSITE" id="PS50084">
    <property type="entry name" value="KH_TYPE_1"/>
    <property type="match status" value="2"/>
</dbReference>
<keyword evidence="1" id="KW-0677">Repeat</keyword>
<dbReference type="InterPro" id="IPR004087">
    <property type="entry name" value="KH_dom"/>
</dbReference>
<keyword evidence="5" id="KW-1185">Reference proteome</keyword>
<dbReference type="PANTHER" id="PTHR10288">
    <property type="entry name" value="KH DOMAIN CONTAINING RNA BINDING PROTEIN"/>
    <property type="match status" value="1"/>
</dbReference>
<feature type="domain" description="K Homology" evidence="3">
    <location>
        <begin position="30"/>
        <end position="93"/>
    </location>
</feature>
<evidence type="ECO:0000313" key="4">
    <source>
        <dbReference type="EMBL" id="CAH3144175.1"/>
    </source>
</evidence>
<reference evidence="4 5" key="1">
    <citation type="submission" date="2022-05" db="EMBL/GenBank/DDBJ databases">
        <authorList>
            <consortium name="Genoscope - CEA"/>
            <person name="William W."/>
        </authorList>
    </citation>
    <scope>NUCLEOTIDE SEQUENCE [LARGE SCALE GENOMIC DNA]</scope>
</reference>
<proteinExistence type="predicted"/>
<dbReference type="SMART" id="SM00322">
    <property type="entry name" value="KH"/>
    <property type="match status" value="2"/>
</dbReference>
<accession>A0ABN8PHV9</accession>
<dbReference type="Proteomes" id="UP001159405">
    <property type="component" value="Unassembled WGS sequence"/>
</dbReference>
<comment type="caution">
    <text evidence="4">The sequence shown here is derived from an EMBL/GenBank/DDBJ whole genome shotgun (WGS) entry which is preliminary data.</text>
</comment>
<protein>
    <recommendedName>
        <fullName evidence="3">K Homology domain-containing protein</fullName>
    </recommendedName>
</protein>